<keyword evidence="1" id="KW-0732">Signal</keyword>
<evidence type="ECO:0000313" key="4">
    <source>
        <dbReference type="Proteomes" id="UP001226574"/>
    </source>
</evidence>
<accession>A0ABU1B9H7</accession>
<dbReference type="Gene3D" id="3.60.21.10">
    <property type="match status" value="1"/>
</dbReference>
<dbReference type="SUPFAM" id="SSF49899">
    <property type="entry name" value="Concanavalin A-like lectins/glucanases"/>
    <property type="match status" value="1"/>
</dbReference>
<dbReference type="Pfam" id="PF00149">
    <property type="entry name" value="Metallophos"/>
    <property type="match status" value="1"/>
</dbReference>
<dbReference type="InterPro" id="IPR004843">
    <property type="entry name" value="Calcineurin-like_PHP"/>
</dbReference>
<evidence type="ECO:0000256" key="1">
    <source>
        <dbReference type="SAM" id="SignalP"/>
    </source>
</evidence>
<dbReference type="PANTHER" id="PTHR11575:SF24">
    <property type="entry name" value="5'-NUCLEOTIDASE"/>
    <property type="match status" value="1"/>
</dbReference>
<sequence>MPFSIYKKLFLVILLICLLNACGGDNTVKDTAFVVDETDLIISANDGLTQSFDNDLVTISIPKNAVNTDTRFIFSQTPLDESNKAQGIISALYSFSPKDLSFNTPSTLSISTESAADNQLFAIAQLIDGQWRTLASTTSENNRVSTQITTLGTFAIKSRPIVPITKNIGPNCPSNETTQKMRFIHVADLHARFGFKERLFSRIKGYYQHAQSEQPYTLFTNGGDDYEKGTVAEQTSKGLITVEAIKAMAFDVRVVGNHDYAWGPEQLLDYANDDHAIVLASNTQYTGDSTQSFDAVDFSIVQVGCLKVGFFGMTSVPWNELDRPVETAPIPDFIANFKMNWQWQEIAQTIVQQHRQDVDYMVMLSHLGEGGDTQIAQNVPGIDLVLGGHTHGGESFQQLDNGSLVIQPNFFAQGLTDLELTFDLATKTVSDINYNTVATANIGTVDEALQTQIDFLMGKYAPDANTEIAISENYPSALQIMEITTRAVKQQYQIDAALFDPSQVQTRWTPGTLTQEDFHNAFKVERQPSNTPGFSAIYQVTVNGSELKTLIASQPDWVLLAPDSITDSQTYKLALQKGPAFNGELFFNSITFAEPQLLAETWQLLDQYARYRTSQCLHIDTNTQLNSCQDQANITIWNFDDPSKPLKADYGPSTLSYFDPEQSGWGPEDTVYKTTSELNIADLNDGASGVMAFTDHSPTEGLQITLNTAANGDFINEGLVSDYTLVMDIYWPLAVKDIYRALVQTDTVNYLTDDADIYINPEGGLGKSTSESGYFGNTQSDTWHRIAFVFYTAPDNGVFEVYVDGELAGVKREGEINRRWALNKAVLLLTDNNYETEPGYLNALLYAGRAMTRDEIKSMAGAQQTLRFEPSTRSLNQTVERHYQSAPAIKPNLWLEQRSKFFNKRGPSVNN</sequence>
<feature type="chain" id="PRO_5045216148" evidence="1">
    <location>
        <begin position="24"/>
        <end position="911"/>
    </location>
</feature>
<dbReference type="InterPro" id="IPR013320">
    <property type="entry name" value="ConA-like_dom_sf"/>
</dbReference>
<dbReference type="InterPro" id="IPR029052">
    <property type="entry name" value="Metallo-depent_PP-like"/>
</dbReference>
<feature type="signal peptide" evidence="1">
    <location>
        <begin position="1"/>
        <end position="23"/>
    </location>
</feature>
<proteinExistence type="predicted"/>
<organism evidence="3 4">
    <name type="scientific">Pseudoalteromonas haloplanktis</name>
    <name type="common">Alteromonas haloplanktis</name>
    <dbReference type="NCBI Taxonomy" id="228"/>
    <lineage>
        <taxon>Bacteria</taxon>
        <taxon>Pseudomonadati</taxon>
        <taxon>Pseudomonadota</taxon>
        <taxon>Gammaproteobacteria</taxon>
        <taxon>Alteromonadales</taxon>
        <taxon>Pseudoalteromonadaceae</taxon>
        <taxon>Pseudoalteromonas</taxon>
    </lineage>
</organism>
<dbReference type="SUPFAM" id="SSF56300">
    <property type="entry name" value="Metallo-dependent phosphatases"/>
    <property type="match status" value="1"/>
</dbReference>
<evidence type="ECO:0000313" key="3">
    <source>
        <dbReference type="EMBL" id="MDQ9091173.1"/>
    </source>
</evidence>
<feature type="domain" description="Calcineurin-like phosphoesterase" evidence="2">
    <location>
        <begin position="181"/>
        <end position="392"/>
    </location>
</feature>
<dbReference type="RefSeq" id="WP_309038619.1">
    <property type="nucleotide sequence ID" value="NZ_JAVIFY010000003.1"/>
</dbReference>
<evidence type="ECO:0000259" key="2">
    <source>
        <dbReference type="Pfam" id="PF00149"/>
    </source>
</evidence>
<keyword evidence="4" id="KW-1185">Reference proteome</keyword>
<dbReference type="PRINTS" id="PR01607">
    <property type="entry name" value="APYRASEFAMLY"/>
</dbReference>
<dbReference type="PANTHER" id="PTHR11575">
    <property type="entry name" value="5'-NUCLEOTIDASE-RELATED"/>
    <property type="match status" value="1"/>
</dbReference>
<reference evidence="3 4" key="1">
    <citation type="submission" date="2023-08" db="EMBL/GenBank/DDBJ databases">
        <title>Pseudoalteromonas haloplanktis LL1 genome.</title>
        <authorList>
            <person name="Wu S."/>
        </authorList>
    </citation>
    <scope>NUCLEOTIDE SEQUENCE [LARGE SCALE GENOMIC DNA]</scope>
    <source>
        <strain evidence="3 4">LL1</strain>
    </source>
</reference>
<name>A0ABU1B9H7_PSEHA</name>
<dbReference type="EMBL" id="JAVIFY010000003">
    <property type="protein sequence ID" value="MDQ9091173.1"/>
    <property type="molecule type" value="Genomic_DNA"/>
</dbReference>
<dbReference type="InterPro" id="IPR006179">
    <property type="entry name" value="5_nucleotidase/apyrase"/>
</dbReference>
<dbReference type="Proteomes" id="UP001226574">
    <property type="component" value="Unassembled WGS sequence"/>
</dbReference>
<protein>
    <submittedName>
        <fullName evidence="3">Metallophosphoesterase</fullName>
    </submittedName>
</protein>
<gene>
    <name evidence="3" type="ORF">RC083_06155</name>
</gene>
<comment type="caution">
    <text evidence="3">The sequence shown here is derived from an EMBL/GenBank/DDBJ whole genome shotgun (WGS) entry which is preliminary data.</text>
</comment>